<dbReference type="Pfam" id="PF00258">
    <property type="entry name" value="Flavodoxin_1"/>
    <property type="match status" value="1"/>
</dbReference>
<comment type="function">
    <text evidence="9">NADPH-dependent reductase which is a central component of the cytosolic iron-sulfur (Fe-S) protein assembly (CIA) machinery. Transfers electrons from NADPH via its FAD and FMN prosthetic groups to the [2Fe-2S] cluster of DRE2, another key component of the CIA machinery. In turn, this reduced cluster provides electrons for assembly of cytosolic iron-sulfur cluster proteins. Positively controls H(2)O(2)-induced cell death.</text>
</comment>
<dbReference type="HAMAP" id="MF_03178">
    <property type="entry name" value="NDOR1"/>
    <property type="match status" value="1"/>
</dbReference>
<dbReference type="PANTHER" id="PTHR19384:SF10">
    <property type="entry name" value="NADPH-DEPENDENT DIFLAVIN OXIDOREDUCTASE 1"/>
    <property type="match status" value="1"/>
</dbReference>
<dbReference type="Gene3D" id="1.20.990.10">
    <property type="entry name" value="NADPH-cytochrome p450 Reductase, Chain A, domain 3"/>
    <property type="match status" value="1"/>
</dbReference>
<evidence type="ECO:0000256" key="2">
    <source>
        <dbReference type="ARBA" id="ARBA00001974"/>
    </source>
</evidence>
<feature type="binding site" evidence="9">
    <location>
        <begin position="522"/>
        <end position="525"/>
    </location>
    <ligand>
        <name>FAD</name>
        <dbReference type="ChEBI" id="CHEBI:57692"/>
    </ligand>
</feature>
<feature type="domain" description="FAD-binding FR-type" evidence="12">
    <location>
        <begin position="309"/>
        <end position="554"/>
    </location>
</feature>
<evidence type="ECO:0000256" key="10">
    <source>
        <dbReference type="SAM" id="MobiDB-lite"/>
    </source>
</evidence>
<feature type="domain" description="Flavodoxin-like" evidence="11">
    <location>
        <begin position="6"/>
        <end position="151"/>
    </location>
</feature>
<feature type="compositionally biased region" description="Low complexity" evidence="10">
    <location>
        <begin position="246"/>
        <end position="257"/>
    </location>
</feature>
<dbReference type="Gene3D" id="2.40.30.10">
    <property type="entry name" value="Translation factors"/>
    <property type="match status" value="1"/>
</dbReference>
<dbReference type="InterPro" id="IPR029039">
    <property type="entry name" value="Flavoprotein-like_sf"/>
</dbReference>
<comment type="subcellular location">
    <subcellularLocation>
        <location evidence="9">Cytoplasm</location>
    </subcellularLocation>
    <subcellularLocation>
        <location evidence="9">Mitochondrion</location>
    </subcellularLocation>
    <text evidence="9">Relocalizes to mitochondria after H(2)O(2) exposure.</text>
</comment>
<feature type="binding site" evidence="9">
    <location>
        <begin position="680"/>
        <end position="681"/>
    </location>
    <ligand>
        <name>NADP(+)</name>
        <dbReference type="ChEBI" id="CHEBI:58349"/>
    </ligand>
</feature>
<dbReference type="SUPFAM" id="SSF63380">
    <property type="entry name" value="Riboflavin synthase domain-like"/>
    <property type="match status" value="1"/>
</dbReference>
<sequence>MKDHGITILYGSETGNAEDYANLIAKRLRYFQLKLTVSALDEYPLKKLVTDTKILLVVCSTTGQGELPRNAKKFMAFLLKRKLPADLFNHLKVTTFGVGDSSYPKFNYAVRKIQRRLEQLGCGELSARCEADEMSGEGSDGFYVEWEKGVIEGLKRVLGDDEMVEVEQEEHLEVERKVRPVCPPGVVSRSAGTPWATGRGGSAPSRGDDSPTLLEEEQGSTQWPSPGRGQRSVTPPQEESTPEVATTTSSTGQHSSSKGNPTLLEEEQGSTQWPSPGRGQRSVTPPHVESTPKVASNAKVVATTTGQNSSLFKGKMVQNKRITDTSHFQDVRHIIIKSDTPVEYSVGDTVSLLPWNDDNSVELLLQSQPQWLEVADQKVEIEGFPEGSPVSVKGKGDLRSLFKYHLDIMSIPRRSFFMTLWHFCDDSTEDGARERERLKEFGSFDEVEELYNYANRPRRSILETLLEFQGNLKIPLDYVWDLFPKIKPRLFSIASGPNDKGRVEMVVAIVEYRTVIRRVRRGLCTKWLAGMEVGTEIEFGIDRSNLTFGKGPVVMIAPGTGIAPMRSLVESRLPWLVSGGGERRSAGPPGATSRGGSAPSRGEVDDVTGGLLVEEPSSTSWLSPSRGQRSGSDLPEGVASPSELFLFFGCRYHNKDHLFQQQWESLATQAPHFQYFPCHSRDEGSVDKYVQHRLYRERKAVGDLIIDKDAMVFVCGSSGNMPREVRITLVEIIAEKLGVDTEGATRYLSEMENNRRYIQETW</sequence>
<feature type="binding site" evidence="9">
    <location>
        <begin position="60"/>
        <end position="63"/>
    </location>
    <ligand>
        <name>FMN</name>
        <dbReference type="ChEBI" id="CHEBI:58210"/>
    </ligand>
</feature>
<dbReference type="SUPFAM" id="SSF52218">
    <property type="entry name" value="Flavoproteins"/>
    <property type="match status" value="1"/>
</dbReference>
<keyword evidence="5 9" id="KW-0288">FMN</keyword>
<evidence type="ECO:0000313" key="14">
    <source>
        <dbReference type="Proteomes" id="UP001497600"/>
    </source>
</evidence>
<comment type="caution">
    <text evidence="9">Lacks conserved residue(s) required for the propagation of feature annotation.</text>
</comment>
<dbReference type="InterPro" id="IPR001709">
    <property type="entry name" value="Flavoprot_Pyr_Nucl_cyt_Rdtase"/>
</dbReference>
<comment type="catalytic activity">
    <reaction evidence="9">
        <text>2 oxidized [2Fe-2S]-[protein] + NADPH = 2 reduced [2Fe-2S]-[protein] + NADP(+) + H(+)</text>
        <dbReference type="Rhea" id="RHEA:67716"/>
        <dbReference type="Rhea" id="RHEA-COMP:17327"/>
        <dbReference type="Rhea" id="RHEA-COMP:17328"/>
        <dbReference type="ChEBI" id="CHEBI:15378"/>
        <dbReference type="ChEBI" id="CHEBI:33737"/>
        <dbReference type="ChEBI" id="CHEBI:33738"/>
        <dbReference type="ChEBI" id="CHEBI:57783"/>
        <dbReference type="ChEBI" id="CHEBI:58349"/>
    </reaction>
</comment>
<accession>A0ABP0ECJ2</accession>
<feature type="region of interest" description="Disordered" evidence="10">
    <location>
        <begin position="182"/>
        <end position="295"/>
    </location>
</feature>
<evidence type="ECO:0000256" key="1">
    <source>
        <dbReference type="ARBA" id="ARBA00001917"/>
    </source>
</evidence>
<evidence type="ECO:0000256" key="6">
    <source>
        <dbReference type="ARBA" id="ARBA00022827"/>
    </source>
</evidence>
<evidence type="ECO:0000256" key="5">
    <source>
        <dbReference type="ARBA" id="ARBA00022643"/>
    </source>
</evidence>
<feature type="binding site" evidence="9">
    <location>
        <begin position="489"/>
        <end position="492"/>
    </location>
    <ligand>
        <name>FAD</name>
        <dbReference type="ChEBI" id="CHEBI:57692"/>
    </ligand>
</feature>
<keyword evidence="3 9" id="KW-0963">Cytoplasm</keyword>
<feature type="binding site" evidence="9">
    <location>
        <begin position="98"/>
        <end position="107"/>
    </location>
    <ligand>
        <name>FMN</name>
        <dbReference type="ChEBI" id="CHEBI:58210"/>
    </ligand>
</feature>
<comment type="cofactor">
    <cofactor evidence="1 9">
        <name>FMN</name>
        <dbReference type="ChEBI" id="CHEBI:58210"/>
    </cofactor>
</comment>
<protein>
    <recommendedName>
        <fullName evidence="9">NADPH-dependent diflavin oxidoreductase 1</fullName>
        <ecNumber evidence="9">1.18.1.-</ecNumber>
    </recommendedName>
    <alternativeName>
        <fullName evidence="9">NADPH-dependent FMN and FAD-containing oxidoreductase</fullName>
    </alternativeName>
</protein>
<dbReference type="PRINTS" id="PR00371">
    <property type="entry name" value="FPNCR"/>
</dbReference>
<feature type="compositionally biased region" description="Polar residues" evidence="10">
    <location>
        <begin position="231"/>
        <end position="245"/>
    </location>
</feature>
<gene>
    <name evidence="9 13" type="primary">TAH18</name>
    <name evidence="13" type="ORF">CAAN4_B12398</name>
</gene>
<dbReference type="PRINTS" id="PR00369">
    <property type="entry name" value="FLAVODOXIN"/>
</dbReference>
<organism evidence="13 14">
    <name type="scientific">[Candida] anglica</name>
    <dbReference type="NCBI Taxonomy" id="148631"/>
    <lineage>
        <taxon>Eukaryota</taxon>
        <taxon>Fungi</taxon>
        <taxon>Dikarya</taxon>
        <taxon>Ascomycota</taxon>
        <taxon>Saccharomycotina</taxon>
        <taxon>Pichiomycetes</taxon>
        <taxon>Debaryomycetaceae</taxon>
        <taxon>Kurtzmaniella</taxon>
    </lineage>
</organism>
<dbReference type="InterPro" id="IPR023173">
    <property type="entry name" value="NADPH_Cyt_P450_Rdtase_alpha"/>
</dbReference>
<dbReference type="InterPro" id="IPR028879">
    <property type="entry name" value="NDOR1"/>
</dbReference>
<feature type="binding site" evidence="9">
    <location>
        <begin position="12"/>
        <end position="17"/>
    </location>
    <ligand>
        <name>FMN</name>
        <dbReference type="ChEBI" id="CHEBI:58210"/>
    </ligand>
</feature>
<dbReference type="PROSITE" id="PS50902">
    <property type="entry name" value="FLAVODOXIN_LIKE"/>
    <property type="match status" value="1"/>
</dbReference>
<dbReference type="Gene3D" id="3.40.50.80">
    <property type="entry name" value="Nucleotide-binding domain of ferredoxin-NADP reductase (FNR) module"/>
    <property type="match status" value="1"/>
</dbReference>
<dbReference type="InterPro" id="IPR003097">
    <property type="entry name" value="CysJ-like_FAD-binding"/>
</dbReference>
<keyword evidence="14" id="KW-1185">Reference proteome</keyword>
<keyword evidence="9" id="KW-0496">Mitochondrion</keyword>
<dbReference type="Pfam" id="PF00175">
    <property type="entry name" value="NAD_binding_1"/>
    <property type="match status" value="1"/>
</dbReference>
<dbReference type="PANTHER" id="PTHR19384">
    <property type="entry name" value="NITRIC OXIDE SYNTHASE-RELATED"/>
    <property type="match status" value="1"/>
</dbReference>
<dbReference type="EMBL" id="OZ004254">
    <property type="protein sequence ID" value="CAK7897984.1"/>
    <property type="molecule type" value="Genomic_DNA"/>
</dbReference>
<feature type="binding site" evidence="9">
    <location>
        <position position="458"/>
    </location>
    <ligand>
        <name>FAD</name>
        <dbReference type="ChEBI" id="CHEBI:57692"/>
    </ligand>
</feature>
<comment type="similarity">
    <text evidence="9">In the N-terminal section; belongs to the flavodoxin family.</text>
</comment>
<proteinExistence type="inferred from homology"/>
<dbReference type="InterPro" id="IPR039261">
    <property type="entry name" value="FNR_nucleotide-bd"/>
</dbReference>
<dbReference type="Gene3D" id="3.40.50.360">
    <property type="match status" value="1"/>
</dbReference>
<comment type="similarity">
    <text evidence="9">Belongs to the NADPH-dependent diflavin oxidoreductase NDOR1 family.</text>
</comment>
<dbReference type="InterPro" id="IPR017927">
    <property type="entry name" value="FAD-bd_FR_type"/>
</dbReference>
<evidence type="ECO:0000256" key="9">
    <source>
        <dbReference type="HAMAP-Rule" id="MF_03178"/>
    </source>
</evidence>
<evidence type="ECO:0000313" key="13">
    <source>
        <dbReference type="EMBL" id="CAK7897984.1"/>
    </source>
</evidence>
<evidence type="ECO:0000256" key="7">
    <source>
        <dbReference type="ARBA" id="ARBA00022857"/>
    </source>
</evidence>
<dbReference type="Proteomes" id="UP001497600">
    <property type="component" value="Chromosome B"/>
</dbReference>
<dbReference type="InterPro" id="IPR008254">
    <property type="entry name" value="Flavodoxin/NO_synth"/>
</dbReference>
<dbReference type="InterPro" id="IPR001094">
    <property type="entry name" value="Flavdoxin-like"/>
</dbReference>
<feature type="binding site" evidence="9">
    <location>
        <position position="133"/>
    </location>
    <ligand>
        <name>FMN</name>
        <dbReference type="ChEBI" id="CHEBI:58210"/>
    </ligand>
</feature>
<feature type="compositionally biased region" description="Polar residues" evidence="10">
    <location>
        <begin position="616"/>
        <end position="631"/>
    </location>
</feature>
<name>A0ABP0ECJ2_9ASCO</name>
<feature type="region of interest" description="Disordered" evidence="10">
    <location>
        <begin position="579"/>
        <end position="636"/>
    </location>
</feature>
<evidence type="ECO:0000256" key="4">
    <source>
        <dbReference type="ARBA" id="ARBA00022630"/>
    </source>
</evidence>
<dbReference type="Pfam" id="PF00667">
    <property type="entry name" value="FAD_binding_1"/>
    <property type="match status" value="1"/>
</dbReference>
<feature type="binding site" evidence="9">
    <location>
        <position position="560"/>
    </location>
    <ligand>
        <name>NADP(+)</name>
        <dbReference type="ChEBI" id="CHEBI:58349"/>
    </ligand>
</feature>
<comment type="subunit">
    <text evidence="9">Interacts with DRE2; as part of the cytosolic iron-sulfur (Fe-S) protein assembly (CIA) machinery.</text>
</comment>
<evidence type="ECO:0000259" key="12">
    <source>
        <dbReference type="PROSITE" id="PS51384"/>
    </source>
</evidence>
<dbReference type="EC" id="1.18.1.-" evidence="9"/>
<keyword evidence="4 9" id="KW-0285">Flavoprotein</keyword>
<comment type="cofactor">
    <cofactor evidence="2 9">
        <name>FAD</name>
        <dbReference type="ChEBI" id="CHEBI:57692"/>
    </cofactor>
</comment>
<evidence type="ECO:0000256" key="3">
    <source>
        <dbReference type="ARBA" id="ARBA00022490"/>
    </source>
</evidence>
<keyword evidence="6 9" id="KW-0274">FAD</keyword>
<evidence type="ECO:0000256" key="8">
    <source>
        <dbReference type="ARBA" id="ARBA00023002"/>
    </source>
</evidence>
<dbReference type="InterPro" id="IPR001433">
    <property type="entry name" value="OxRdtase_FAD/NAD-bd"/>
</dbReference>
<feature type="binding site" evidence="9">
    <location>
        <position position="762"/>
    </location>
    <ligand>
        <name>FAD</name>
        <dbReference type="ChEBI" id="CHEBI:57692"/>
    </ligand>
</feature>
<dbReference type="InterPro" id="IPR017938">
    <property type="entry name" value="Riboflavin_synthase-like_b-brl"/>
</dbReference>
<dbReference type="PROSITE" id="PS51384">
    <property type="entry name" value="FAD_FR"/>
    <property type="match status" value="1"/>
</dbReference>
<keyword evidence="8 9" id="KW-0560">Oxidoreductase</keyword>
<evidence type="ECO:0000259" key="11">
    <source>
        <dbReference type="PROSITE" id="PS50902"/>
    </source>
</evidence>
<dbReference type="SUPFAM" id="SSF52343">
    <property type="entry name" value="Ferredoxin reductase-like, C-terminal NADP-linked domain"/>
    <property type="match status" value="2"/>
</dbReference>
<reference evidence="13 14" key="1">
    <citation type="submission" date="2024-01" db="EMBL/GenBank/DDBJ databases">
        <authorList>
            <consortium name="Genoscope - CEA"/>
            <person name="William W."/>
        </authorList>
    </citation>
    <scope>NUCLEOTIDE SEQUENCE [LARGE SCALE GENOMIC DNA]</scope>
    <source>
        <strain evidence="13 14">29B2s-10</strain>
    </source>
</reference>
<keyword evidence="7 9" id="KW-0521">NADP</keyword>
<comment type="similarity">
    <text evidence="9">In the C-terminal section; belongs to the flavoprotein pyridine nucleotide cytochrome reductase family.</text>
</comment>